<evidence type="ECO:0000313" key="2">
    <source>
        <dbReference type="EMBL" id="KAF0028782.1"/>
    </source>
</evidence>
<organism evidence="2 3">
    <name type="scientific">Scophthalmus maximus</name>
    <name type="common">Turbot</name>
    <name type="synonym">Psetta maxima</name>
    <dbReference type="NCBI Taxonomy" id="52904"/>
    <lineage>
        <taxon>Eukaryota</taxon>
        <taxon>Metazoa</taxon>
        <taxon>Chordata</taxon>
        <taxon>Craniata</taxon>
        <taxon>Vertebrata</taxon>
        <taxon>Euteleostomi</taxon>
        <taxon>Actinopterygii</taxon>
        <taxon>Neopterygii</taxon>
        <taxon>Teleostei</taxon>
        <taxon>Neoteleostei</taxon>
        <taxon>Acanthomorphata</taxon>
        <taxon>Carangaria</taxon>
        <taxon>Pleuronectiformes</taxon>
        <taxon>Pleuronectoidei</taxon>
        <taxon>Scophthalmidae</taxon>
        <taxon>Scophthalmus</taxon>
    </lineage>
</organism>
<comment type="caution">
    <text evidence="2">The sequence shown here is derived from an EMBL/GenBank/DDBJ whole genome shotgun (WGS) entry which is preliminary data.</text>
</comment>
<accession>A0A6A4SE08</accession>
<dbReference type="EMBL" id="VEVO01000016">
    <property type="protein sequence ID" value="KAF0028782.1"/>
    <property type="molecule type" value="Genomic_DNA"/>
</dbReference>
<feature type="region of interest" description="Disordered" evidence="1">
    <location>
        <begin position="55"/>
        <end position="139"/>
    </location>
</feature>
<evidence type="ECO:0000256" key="1">
    <source>
        <dbReference type="SAM" id="MobiDB-lite"/>
    </source>
</evidence>
<gene>
    <name evidence="2" type="ORF">F2P81_017887</name>
</gene>
<evidence type="ECO:0000313" key="3">
    <source>
        <dbReference type="Proteomes" id="UP000438429"/>
    </source>
</evidence>
<proteinExistence type="predicted"/>
<dbReference type="AlphaFoldDB" id="A0A6A4SE08"/>
<protein>
    <submittedName>
        <fullName evidence="2">Uncharacterized protein</fullName>
    </submittedName>
</protein>
<name>A0A6A4SE08_SCOMX</name>
<dbReference type="Proteomes" id="UP000438429">
    <property type="component" value="Unassembled WGS sequence"/>
</dbReference>
<sequence length="184" mass="21497">MVKYYFCKYHNKRELHPRKKIIFGHFDMKDIPRDTYEVTTEIVFLGLSVQQHGTDEKRLSPIGLGQRTNHHDEVERRPRRVSPEQLVLTSGNSPAELHVTRRKGRLKGGSGNDGSRRRKKNYYGNSRRPTRKRRLLPLDEDDQPQQWLMFVFEGKRCRNEESVLGIKCVCVCVSYICGDPTPQV</sequence>
<reference evidence="2 3" key="1">
    <citation type="submission" date="2019-06" db="EMBL/GenBank/DDBJ databases">
        <title>Draft genomes of female and male turbot (Scophthalmus maximus).</title>
        <authorList>
            <person name="Xu H."/>
            <person name="Xu X.-W."/>
            <person name="Shao C."/>
            <person name="Chen S."/>
        </authorList>
    </citation>
    <scope>NUCLEOTIDE SEQUENCE [LARGE SCALE GENOMIC DNA]</scope>
    <source>
        <strain evidence="2">Ysfricsl-2016a</strain>
        <tissue evidence="2">Blood</tissue>
    </source>
</reference>